<proteinExistence type="predicted"/>
<feature type="domain" description="NAD-dependent epimerase/dehydratase" evidence="1">
    <location>
        <begin position="6"/>
        <end position="231"/>
    </location>
</feature>
<dbReference type="EMBL" id="VYXP01000006">
    <property type="protein sequence ID" value="KAA9130939.1"/>
    <property type="molecule type" value="Genomic_DNA"/>
</dbReference>
<dbReference type="Pfam" id="PF01370">
    <property type="entry name" value="Epimerase"/>
    <property type="match status" value="1"/>
</dbReference>
<dbReference type="GO" id="GO:0004029">
    <property type="term" value="F:aldehyde dehydrogenase (NAD+) activity"/>
    <property type="evidence" value="ECO:0007669"/>
    <property type="project" value="TreeGrafter"/>
</dbReference>
<reference evidence="2 3" key="1">
    <citation type="submission" date="2019-09" db="EMBL/GenBank/DDBJ databases">
        <title>Wenzhouxiangella sp. Genome sequencing and assembly.</title>
        <authorList>
            <person name="Zhang R."/>
        </authorList>
    </citation>
    <scope>NUCLEOTIDE SEQUENCE [LARGE SCALE GENOMIC DNA]</scope>
    <source>
        <strain evidence="2 3">W260</strain>
    </source>
</reference>
<dbReference type="InterPro" id="IPR001509">
    <property type="entry name" value="Epimerase_deHydtase"/>
</dbReference>
<gene>
    <name evidence="2" type="ORF">F3N42_11335</name>
</gene>
<keyword evidence="3" id="KW-1185">Reference proteome</keyword>
<dbReference type="GO" id="GO:0005737">
    <property type="term" value="C:cytoplasm"/>
    <property type="evidence" value="ECO:0007669"/>
    <property type="project" value="TreeGrafter"/>
</dbReference>
<dbReference type="SUPFAM" id="SSF51735">
    <property type="entry name" value="NAD(P)-binding Rossmann-fold domains"/>
    <property type="match status" value="1"/>
</dbReference>
<evidence type="ECO:0000313" key="2">
    <source>
        <dbReference type="EMBL" id="KAA9130939.1"/>
    </source>
</evidence>
<dbReference type="RefSeq" id="WP_150864577.1">
    <property type="nucleotide sequence ID" value="NZ_VYXP01000006.1"/>
</dbReference>
<evidence type="ECO:0000313" key="3">
    <source>
        <dbReference type="Proteomes" id="UP000325372"/>
    </source>
</evidence>
<sequence length="330" mass="35536">MRQHAFLTGGTGFVGGHLAHELLAGGWTVTVLVRDPDTRAARQLAAQGAGLHTGDVTDPASLLAGMKPGTTAVFHAAADTSVWSRHDARQTRVNVEGTRNVVEAAICAHVKRLVHTSSFSAWGFVHGVLDETTPRSDAGTWINYIRSKRAAEDIVLGAVGHDRLDAVVCNPAHILGPGDRHNWSRMIRMVSDGSLPGVPPGGGAFADVREVARAHVTAFDRGRRGHRYLLGGEDLAFIDLVREVGRRLGRDVPRRPKPAWLLKAVARARVLGAAFGDQAPDLTPQAAAMICHHATCDSSLAQSELNYRFTPIDTLLGDTIAWMRREGMLT</sequence>
<comment type="caution">
    <text evidence="2">The sequence shown here is derived from an EMBL/GenBank/DDBJ whole genome shotgun (WGS) entry which is preliminary data.</text>
</comment>
<dbReference type="Proteomes" id="UP000325372">
    <property type="component" value="Unassembled WGS sequence"/>
</dbReference>
<dbReference type="PANTHER" id="PTHR48079">
    <property type="entry name" value="PROTEIN YEEZ"/>
    <property type="match status" value="1"/>
</dbReference>
<evidence type="ECO:0000259" key="1">
    <source>
        <dbReference type="Pfam" id="PF01370"/>
    </source>
</evidence>
<name>A0A5N0TC84_9GAMM</name>
<dbReference type="InterPro" id="IPR036291">
    <property type="entry name" value="NAD(P)-bd_dom_sf"/>
</dbReference>
<accession>A0A5N0TC84</accession>
<dbReference type="Gene3D" id="3.40.50.720">
    <property type="entry name" value="NAD(P)-binding Rossmann-like Domain"/>
    <property type="match status" value="1"/>
</dbReference>
<organism evidence="2 3">
    <name type="scientific">Marinihelvus fidelis</name>
    <dbReference type="NCBI Taxonomy" id="2613842"/>
    <lineage>
        <taxon>Bacteria</taxon>
        <taxon>Pseudomonadati</taxon>
        <taxon>Pseudomonadota</taxon>
        <taxon>Gammaproteobacteria</taxon>
        <taxon>Chromatiales</taxon>
        <taxon>Wenzhouxiangellaceae</taxon>
        <taxon>Marinihelvus</taxon>
    </lineage>
</organism>
<protein>
    <submittedName>
        <fullName evidence="2">NAD-dependent epimerase/dehydratase family protein</fullName>
    </submittedName>
</protein>
<dbReference type="PANTHER" id="PTHR48079:SF6">
    <property type="entry name" value="NAD(P)-BINDING DOMAIN-CONTAINING PROTEIN-RELATED"/>
    <property type="match status" value="1"/>
</dbReference>
<dbReference type="AlphaFoldDB" id="A0A5N0TC84"/>
<dbReference type="InterPro" id="IPR051783">
    <property type="entry name" value="NAD(P)-dependent_oxidoreduct"/>
</dbReference>